<dbReference type="AlphaFoldDB" id="A0A172TCG5"/>
<organism evidence="2 3">
    <name type="scientific">Deinococcus puniceus</name>
    <dbReference type="NCBI Taxonomy" id="1182568"/>
    <lineage>
        <taxon>Bacteria</taxon>
        <taxon>Thermotogati</taxon>
        <taxon>Deinococcota</taxon>
        <taxon>Deinococci</taxon>
        <taxon>Deinococcales</taxon>
        <taxon>Deinococcaceae</taxon>
        <taxon>Deinococcus</taxon>
    </lineage>
</organism>
<dbReference type="Pfam" id="PF18911">
    <property type="entry name" value="PKD_4"/>
    <property type="match status" value="1"/>
</dbReference>
<dbReference type="InterPro" id="IPR000601">
    <property type="entry name" value="PKD_dom"/>
</dbReference>
<dbReference type="InterPro" id="IPR013783">
    <property type="entry name" value="Ig-like_fold"/>
</dbReference>
<accession>A0A172TCG5</accession>
<evidence type="ECO:0000313" key="2">
    <source>
        <dbReference type="EMBL" id="ANE44745.1"/>
    </source>
</evidence>
<dbReference type="Proteomes" id="UP000077363">
    <property type="component" value="Chromosome"/>
</dbReference>
<name>A0A172TCG5_9DEIO</name>
<dbReference type="EMBL" id="CP011387">
    <property type="protein sequence ID" value="ANE44745.1"/>
    <property type="molecule type" value="Genomic_DNA"/>
</dbReference>
<reference evidence="2 3" key="1">
    <citation type="submission" date="2015-01" db="EMBL/GenBank/DDBJ databases">
        <title>Deinococcus puniceus/DY1/ whole genome sequencing.</title>
        <authorList>
            <person name="Kim M.K."/>
            <person name="Srinivasan S."/>
            <person name="Lee J.-J."/>
        </authorList>
    </citation>
    <scope>NUCLEOTIDE SEQUENCE [LARGE SCALE GENOMIC DNA]</scope>
    <source>
        <strain evidence="2 3">DY1</strain>
    </source>
</reference>
<dbReference type="CDD" id="cd05379">
    <property type="entry name" value="CAP_bacterial"/>
    <property type="match status" value="1"/>
</dbReference>
<dbReference type="Gene3D" id="2.60.40.10">
    <property type="entry name" value="Immunoglobulins"/>
    <property type="match status" value="1"/>
</dbReference>
<dbReference type="InterPro" id="IPR014044">
    <property type="entry name" value="CAP_dom"/>
</dbReference>
<dbReference type="SUPFAM" id="SSF49299">
    <property type="entry name" value="PKD domain"/>
    <property type="match status" value="1"/>
</dbReference>
<evidence type="ECO:0000313" key="3">
    <source>
        <dbReference type="Proteomes" id="UP000077363"/>
    </source>
</evidence>
<protein>
    <submittedName>
        <fullName evidence="2">Alkaline phosphatase</fullName>
    </submittedName>
</protein>
<dbReference type="PROSITE" id="PS50093">
    <property type="entry name" value="PKD"/>
    <property type="match status" value="1"/>
</dbReference>
<dbReference type="InterPro" id="IPR035940">
    <property type="entry name" value="CAP_sf"/>
</dbReference>
<gene>
    <name evidence="2" type="ORF">SU48_03795</name>
</gene>
<feature type="domain" description="PKD" evidence="1">
    <location>
        <begin position="49"/>
        <end position="101"/>
    </location>
</feature>
<dbReference type="InterPro" id="IPR035986">
    <property type="entry name" value="PKD_dom_sf"/>
</dbReference>
<evidence type="ECO:0000259" key="1">
    <source>
        <dbReference type="PROSITE" id="PS50093"/>
    </source>
</evidence>
<proteinExistence type="predicted"/>
<dbReference type="PANTHER" id="PTHR31157">
    <property type="entry name" value="SCP DOMAIN-CONTAINING PROTEIN"/>
    <property type="match status" value="1"/>
</dbReference>
<dbReference type="STRING" id="1182568.SU48_03795"/>
<dbReference type="Pfam" id="PF00188">
    <property type="entry name" value="CAP"/>
    <property type="match status" value="1"/>
</dbReference>
<dbReference type="KEGG" id="dpu:SU48_03795"/>
<dbReference type="Gene3D" id="3.40.33.10">
    <property type="entry name" value="CAP"/>
    <property type="match status" value="1"/>
</dbReference>
<dbReference type="PATRIC" id="fig|1182568.3.peg.792"/>
<dbReference type="SUPFAM" id="SSF55797">
    <property type="entry name" value="PR-1-like"/>
    <property type="match status" value="1"/>
</dbReference>
<dbReference type="PANTHER" id="PTHR31157:SF1">
    <property type="entry name" value="SCP DOMAIN-CONTAINING PROTEIN"/>
    <property type="match status" value="1"/>
</dbReference>
<keyword evidence="3" id="KW-1185">Reference proteome</keyword>
<sequence>MLLAGHVVGLQRSPTPPPLALSTSYADSEFRAPFALTLKASVPEGHRVQWEFGDGRTATELEVQHIYYQPGVYTYRVKSFDGHGKPGQTISRTVTIQSSGAERAEVTLLLGAGRVRISTLGSVAYAPGTPRLHINDREISPQFVSVPDGPHRVSVSIPGSAGLLERTLSFTMAPLYGSSDFEQEVLELTNAARAGGWNCDTQQSGGPALPPLTRNTQLDIAATAQSAGMALAGYFSHDSTLDGSTPLRRVQATGISVRRVAENIAAGQATPSSVIDSWLFSQDHCADIMGEFTLIGLSYVNRPDTNEKTYWTQVFGRP</sequence>
<dbReference type="CDD" id="cd00146">
    <property type="entry name" value="PKD"/>
    <property type="match status" value="1"/>
</dbReference>